<keyword evidence="4" id="KW-1133">Transmembrane helix</keyword>
<dbReference type="Pfam" id="PF00114">
    <property type="entry name" value="Pilin"/>
    <property type="match status" value="1"/>
</dbReference>
<dbReference type="PROSITE" id="PS00409">
    <property type="entry name" value="PROKAR_NTER_METHYL"/>
    <property type="match status" value="1"/>
</dbReference>
<evidence type="ECO:0000313" key="6">
    <source>
        <dbReference type="Proteomes" id="UP001597110"/>
    </source>
</evidence>
<dbReference type="Gene3D" id="3.30.700.10">
    <property type="entry name" value="Glycoprotein, Type 4 Pilin"/>
    <property type="match status" value="1"/>
</dbReference>
<comment type="similarity">
    <text evidence="1 3">Belongs to the N-Me-Phe pilin family.</text>
</comment>
<comment type="caution">
    <text evidence="5">The sequence shown here is derived from an EMBL/GenBank/DDBJ whole genome shotgun (WGS) entry which is preliminary data.</text>
</comment>
<dbReference type="InterPro" id="IPR001082">
    <property type="entry name" value="Pilin"/>
</dbReference>
<evidence type="ECO:0000313" key="5">
    <source>
        <dbReference type="EMBL" id="MFD0725753.1"/>
    </source>
</evidence>
<evidence type="ECO:0000256" key="1">
    <source>
        <dbReference type="ARBA" id="ARBA00005233"/>
    </source>
</evidence>
<dbReference type="Proteomes" id="UP001597110">
    <property type="component" value="Unassembled WGS sequence"/>
</dbReference>
<evidence type="ECO:0000256" key="3">
    <source>
        <dbReference type="RuleBase" id="RU000389"/>
    </source>
</evidence>
<dbReference type="Pfam" id="PF07963">
    <property type="entry name" value="N_methyl"/>
    <property type="match status" value="1"/>
</dbReference>
<organism evidence="5 6">
    <name type="scientific">Lysobacter brunescens</name>
    <dbReference type="NCBI Taxonomy" id="262323"/>
    <lineage>
        <taxon>Bacteria</taxon>
        <taxon>Pseudomonadati</taxon>
        <taxon>Pseudomonadota</taxon>
        <taxon>Gammaproteobacteria</taxon>
        <taxon>Lysobacterales</taxon>
        <taxon>Lysobacteraceae</taxon>
        <taxon>Lysobacter</taxon>
    </lineage>
</organism>
<keyword evidence="2" id="KW-0488">Methylation</keyword>
<dbReference type="SUPFAM" id="SSF54523">
    <property type="entry name" value="Pili subunits"/>
    <property type="match status" value="1"/>
</dbReference>
<dbReference type="RefSeq" id="WP_386823338.1">
    <property type="nucleotide sequence ID" value="NZ_JBHTIF010000001.1"/>
</dbReference>
<dbReference type="InterPro" id="IPR012902">
    <property type="entry name" value="N_methyl_site"/>
</dbReference>
<evidence type="ECO:0000256" key="4">
    <source>
        <dbReference type="SAM" id="Phobius"/>
    </source>
</evidence>
<name>A0ABW2YFT1_9GAMM</name>
<keyword evidence="4" id="KW-0472">Membrane</keyword>
<evidence type="ECO:0000256" key="2">
    <source>
        <dbReference type="ARBA" id="ARBA00022481"/>
    </source>
</evidence>
<protein>
    <submittedName>
        <fullName evidence="5">Pilin</fullName>
    </submittedName>
</protein>
<dbReference type="EMBL" id="JBHTIF010000001">
    <property type="protein sequence ID" value="MFD0725753.1"/>
    <property type="molecule type" value="Genomic_DNA"/>
</dbReference>
<feature type="transmembrane region" description="Helical" evidence="4">
    <location>
        <begin position="12"/>
        <end position="34"/>
    </location>
</feature>
<keyword evidence="4" id="KW-0812">Transmembrane</keyword>
<keyword evidence="3" id="KW-0281">Fimbrium</keyword>
<proteinExistence type="inferred from homology"/>
<dbReference type="InterPro" id="IPR045584">
    <property type="entry name" value="Pilin-like"/>
</dbReference>
<sequence>MSRPRPRQQGFTLIELMIVVAIIAILASIALPAYQIYIAKSQMSAGLADLRGGVVIFEEGIQNGDKTGSPASATEIGLSTSTARCSSITPGGSWTATNGQTITCVLAGNPNVAGQNLVLTRTSEGQWNCSSTVASLYRPNGCSGP</sequence>
<dbReference type="NCBIfam" id="TIGR02532">
    <property type="entry name" value="IV_pilin_GFxxxE"/>
    <property type="match status" value="1"/>
</dbReference>
<reference evidence="6" key="1">
    <citation type="journal article" date="2019" name="Int. J. Syst. Evol. Microbiol.">
        <title>The Global Catalogue of Microorganisms (GCM) 10K type strain sequencing project: providing services to taxonomists for standard genome sequencing and annotation.</title>
        <authorList>
            <consortium name="The Broad Institute Genomics Platform"/>
            <consortium name="The Broad Institute Genome Sequencing Center for Infectious Disease"/>
            <person name="Wu L."/>
            <person name="Ma J."/>
        </authorList>
    </citation>
    <scope>NUCLEOTIDE SEQUENCE [LARGE SCALE GENOMIC DNA]</scope>
    <source>
        <strain evidence="6">CCUG 55585</strain>
    </source>
</reference>
<gene>
    <name evidence="5" type="ORF">ACFQ0E_09090</name>
</gene>
<accession>A0ABW2YFT1</accession>
<keyword evidence="6" id="KW-1185">Reference proteome</keyword>